<evidence type="ECO:0000256" key="9">
    <source>
        <dbReference type="HAMAP-Rule" id="MF_00236"/>
    </source>
</evidence>
<dbReference type="GO" id="GO:0043953">
    <property type="term" value="P:protein transport by the Tat complex"/>
    <property type="evidence" value="ECO:0007669"/>
    <property type="project" value="UniProtKB-UniRule"/>
</dbReference>
<evidence type="ECO:0000256" key="1">
    <source>
        <dbReference type="ARBA" id="ARBA00004162"/>
    </source>
</evidence>
<dbReference type="EMBL" id="VOEJ01000002">
    <property type="protein sequence ID" value="TWR30495.1"/>
    <property type="molecule type" value="Genomic_DNA"/>
</dbReference>
<evidence type="ECO:0000256" key="3">
    <source>
        <dbReference type="ARBA" id="ARBA00022475"/>
    </source>
</evidence>
<dbReference type="OrthoDB" id="9812812at2"/>
<dbReference type="InterPro" id="IPR006312">
    <property type="entry name" value="TatA/E"/>
</dbReference>
<feature type="region of interest" description="Disordered" evidence="10">
    <location>
        <begin position="114"/>
        <end position="162"/>
    </location>
</feature>
<dbReference type="Proteomes" id="UP000320042">
    <property type="component" value="Unassembled WGS sequence"/>
</dbReference>
<comment type="caution">
    <text evidence="11">The sequence shown here is derived from an EMBL/GenBank/DDBJ whole genome shotgun (WGS) entry which is preliminary data.</text>
</comment>
<evidence type="ECO:0000256" key="10">
    <source>
        <dbReference type="SAM" id="MobiDB-lite"/>
    </source>
</evidence>
<dbReference type="RefSeq" id="WP_146380953.1">
    <property type="nucleotide sequence ID" value="NZ_VOEJ01000002.1"/>
</dbReference>
<dbReference type="Gene3D" id="1.20.5.3310">
    <property type="match status" value="1"/>
</dbReference>
<evidence type="ECO:0000256" key="5">
    <source>
        <dbReference type="ARBA" id="ARBA00022927"/>
    </source>
</evidence>
<keyword evidence="7 9" id="KW-0811">Translocation</keyword>
<organism evidence="11 12">
    <name type="scientific">Mucilaginibacter pallidiroseus</name>
    <dbReference type="NCBI Taxonomy" id="2599295"/>
    <lineage>
        <taxon>Bacteria</taxon>
        <taxon>Pseudomonadati</taxon>
        <taxon>Bacteroidota</taxon>
        <taxon>Sphingobacteriia</taxon>
        <taxon>Sphingobacteriales</taxon>
        <taxon>Sphingobacteriaceae</taxon>
        <taxon>Mucilaginibacter</taxon>
    </lineage>
</organism>
<keyword evidence="3 9" id="KW-1003">Cell membrane</keyword>
<keyword evidence="6 9" id="KW-1133">Transmembrane helix</keyword>
<dbReference type="InterPro" id="IPR003369">
    <property type="entry name" value="TatA/B/E"/>
</dbReference>
<evidence type="ECO:0000256" key="8">
    <source>
        <dbReference type="ARBA" id="ARBA00023136"/>
    </source>
</evidence>
<accession>A0A563UGJ8</accession>
<dbReference type="Pfam" id="PF02416">
    <property type="entry name" value="TatA_B_E"/>
    <property type="match status" value="1"/>
</dbReference>
<comment type="similarity">
    <text evidence="9">Belongs to the TatA/E family.</text>
</comment>
<dbReference type="GO" id="GO:0033281">
    <property type="term" value="C:TAT protein transport complex"/>
    <property type="evidence" value="ECO:0007669"/>
    <property type="project" value="UniProtKB-UniRule"/>
</dbReference>
<keyword evidence="8 9" id="KW-0472">Membrane</keyword>
<feature type="transmembrane region" description="Helical" evidence="9">
    <location>
        <begin position="6"/>
        <end position="27"/>
    </location>
</feature>
<evidence type="ECO:0000256" key="6">
    <source>
        <dbReference type="ARBA" id="ARBA00022989"/>
    </source>
</evidence>
<protein>
    <recommendedName>
        <fullName evidence="9">Sec-independent protein translocase protein TatA</fullName>
    </recommendedName>
</protein>
<feature type="compositionally biased region" description="Basic and acidic residues" evidence="10">
    <location>
        <begin position="148"/>
        <end position="162"/>
    </location>
</feature>
<name>A0A563UGJ8_9SPHI</name>
<keyword evidence="4 9" id="KW-0812">Transmembrane</keyword>
<evidence type="ECO:0000256" key="7">
    <source>
        <dbReference type="ARBA" id="ARBA00023010"/>
    </source>
</evidence>
<evidence type="ECO:0000313" key="11">
    <source>
        <dbReference type="EMBL" id="TWR30495.1"/>
    </source>
</evidence>
<evidence type="ECO:0000256" key="4">
    <source>
        <dbReference type="ARBA" id="ARBA00022692"/>
    </source>
</evidence>
<feature type="region of interest" description="Disordered" evidence="10">
    <location>
        <begin position="59"/>
        <end position="86"/>
    </location>
</feature>
<evidence type="ECO:0000256" key="2">
    <source>
        <dbReference type="ARBA" id="ARBA00022448"/>
    </source>
</evidence>
<keyword evidence="5 9" id="KW-0653">Protein transport</keyword>
<comment type="subcellular location">
    <subcellularLocation>
        <location evidence="1 9">Cell membrane</location>
        <topology evidence="1 9">Single-pass membrane protein</topology>
    </subcellularLocation>
</comment>
<comment type="subunit">
    <text evidence="9">Forms a complex with TatC.</text>
</comment>
<dbReference type="PANTHER" id="PTHR42982">
    <property type="entry name" value="SEC-INDEPENDENT PROTEIN TRANSLOCASE PROTEIN TATA"/>
    <property type="match status" value="1"/>
</dbReference>
<dbReference type="PRINTS" id="PR01506">
    <property type="entry name" value="TATBPROTEIN"/>
</dbReference>
<dbReference type="AlphaFoldDB" id="A0A563UGJ8"/>
<comment type="function">
    <text evidence="9">Part of the twin-arginine translocation (Tat) system that transports large folded proteins containing a characteristic twin-arginine motif in their signal peptide across membranes. TatA could form the protein-conducting channel of the Tat system.</text>
</comment>
<dbReference type="HAMAP" id="MF_00236">
    <property type="entry name" value="TatA_E"/>
    <property type="match status" value="1"/>
</dbReference>
<gene>
    <name evidence="9" type="primary">tatA</name>
    <name evidence="11" type="ORF">FPZ43_06025</name>
</gene>
<reference evidence="11 12" key="1">
    <citation type="submission" date="2019-07" db="EMBL/GenBank/DDBJ databases">
        <authorList>
            <person name="Kim J."/>
        </authorList>
    </citation>
    <scope>NUCLEOTIDE SEQUENCE [LARGE SCALE GENOMIC DNA]</scope>
    <source>
        <strain evidence="12">dk17</strain>
    </source>
</reference>
<sequence length="162" mass="17760">MLSSVFLFLNIGGGEMILIVLAALMLFGGEKLPELARGLGKGIRDFKDASDDVKREINNQINNYESKKPETKQIADSEPVAEEPLEETARNYNYEPVAGTISAYNSHAATDAIEDAPELGNPEAPETYNNAEEKPVATDTHTSTIDLTKNHGAEETKREEHN</sequence>
<dbReference type="PANTHER" id="PTHR42982:SF1">
    <property type="entry name" value="SEC-INDEPENDENT PROTEIN TRANSLOCASE PROTEIN TATA"/>
    <property type="match status" value="1"/>
</dbReference>
<keyword evidence="12" id="KW-1185">Reference proteome</keyword>
<evidence type="ECO:0000313" key="12">
    <source>
        <dbReference type="Proteomes" id="UP000320042"/>
    </source>
</evidence>
<keyword evidence="2 9" id="KW-0813">Transport</keyword>
<proteinExistence type="inferred from homology"/>
<feature type="compositionally biased region" description="Basic and acidic residues" evidence="10">
    <location>
        <begin position="65"/>
        <end position="75"/>
    </location>
</feature>
<dbReference type="GO" id="GO:0008320">
    <property type="term" value="F:protein transmembrane transporter activity"/>
    <property type="evidence" value="ECO:0007669"/>
    <property type="project" value="UniProtKB-UniRule"/>
</dbReference>